<dbReference type="EMBL" id="SOFF01000029">
    <property type="protein sequence ID" value="TFB89902.1"/>
    <property type="molecule type" value="Genomic_DNA"/>
</dbReference>
<dbReference type="STRING" id="1424661.SAMN05216281_104249"/>
<protein>
    <submittedName>
        <fullName evidence="1">Uncharacterized protein</fullName>
    </submittedName>
</protein>
<sequence length="319" mass="34952">MSRRTLGLVAIRFKPDKKSKLSAVTDVDGADMLHLFHGLVTNLDADKLVHHAKGRYTKIESIVASGRSVLVKTESGPFGEVGQTIDVNTHQVSHVRGDNESATTMTRTFFMVPPGSEVALFVVERQGSATGGTQLIDLFKGAMLSTYPDHFFPDETVVESDAWSAAAGLKSVTAVRYTLPLNIADGTTAIPIKAGVVRQTLEPGPGFSFLPRALWDGIRNLRIKSSEFLAFDGQDADETIVELVNGDQTKTYVLGKERQPSIRVVVTDEGEPSLTDIDLARRAADEAKTYFNRMGFTWSDQWLTGQWSPTALLVRLEPR</sequence>
<comment type="caution">
    <text evidence="1">The sequence shown here is derived from an EMBL/GenBank/DDBJ whole genome shotgun (WGS) entry which is preliminary data.</text>
</comment>
<reference evidence="1 2" key="1">
    <citation type="submission" date="2019-03" db="EMBL/GenBank/DDBJ databases">
        <title>Genomics of glacier-inhabiting Cryobacterium strains.</title>
        <authorList>
            <person name="Liu Q."/>
            <person name="Xin Y.-H."/>
        </authorList>
    </citation>
    <scope>NUCLEOTIDE SEQUENCE [LARGE SCALE GENOMIC DNA]</scope>
    <source>
        <strain evidence="1 2">Hh15</strain>
    </source>
</reference>
<organism evidence="1 2">
    <name type="scientific">Cryobacterium luteum</name>
    <dbReference type="NCBI Taxonomy" id="1424661"/>
    <lineage>
        <taxon>Bacteria</taxon>
        <taxon>Bacillati</taxon>
        <taxon>Actinomycetota</taxon>
        <taxon>Actinomycetes</taxon>
        <taxon>Micrococcales</taxon>
        <taxon>Microbacteriaceae</taxon>
        <taxon>Cryobacterium</taxon>
    </lineage>
</organism>
<name>A0A1H8EEW8_9MICO</name>
<dbReference type="AlphaFoldDB" id="A0A1H8EEW8"/>
<dbReference type="Proteomes" id="UP000297654">
    <property type="component" value="Unassembled WGS sequence"/>
</dbReference>
<dbReference type="OrthoDB" id="155687at85023"/>
<gene>
    <name evidence="1" type="ORF">E3O10_09020</name>
</gene>
<dbReference type="RefSeq" id="WP_134450371.1">
    <property type="nucleotide sequence ID" value="NZ_FOCN01000004.1"/>
</dbReference>
<keyword evidence="2" id="KW-1185">Reference proteome</keyword>
<evidence type="ECO:0000313" key="1">
    <source>
        <dbReference type="EMBL" id="TFB89902.1"/>
    </source>
</evidence>
<accession>A0A1H8EEW8</accession>
<proteinExistence type="predicted"/>
<evidence type="ECO:0000313" key="2">
    <source>
        <dbReference type="Proteomes" id="UP000297654"/>
    </source>
</evidence>